<feature type="region of interest" description="Disordered" evidence="1">
    <location>
        <begin position="59"/>
        <end position="79"/>
    </location>
</feature>
<feature type="region of interest" description="Disordered" evidence="1">
    <location>
        <begin position="129"/>
        <end position="155"/>
    </location>
</feature>
<protein>
    <submittedName>
        <fullName evidence="2">DFP2-like protein 38</fullName>
    </submittedName>
</protein>
<comment type="caution">
    <text evidence="2">The sequence shown here is derived from an EMBL/GenBank/DDBJ whole genome shotgun (WGS) entry which is preliminary data.</text>
</comment>
<proteinExistence type="predicted"/>
<sequence>MTGSGGERIPAAVVTKHSVEMKPVEIPIEDLEPQIIEVEGGALPLEIHFKSSSSRIRVHQTHESAGAGQVEQTSSEEEPHRLIHEVKKPIIQEVREIITPFRRVIQEIQPVMEEIHTIVAKGEQKRVFDRNQSKARTGGSLSGAGLSSPSANRGSSGFTGSFGASGSGNFGASGSGNFGASGSGSFGGGASIGSSGSAGLGGGSLSRGNSGGGSGSGGFSSFSQQTFEQETEQKSY</sequence>
<evidence type="ECO:0000313" key="2">
    <source>
        <dbReference type="EMBL" id="KPM10976.1"/>
    </source>
</evidence>
<dbReference type="OrthoDB" id="6492497at2759"/>
<reference evidence="2 3" key="1">
    <citation type="journal article" date="2015" name="Parasit. Vectors">
        <title>Draft genome of the scabies mite.</title>
        <authorList>
            <person name="Rider S.D.Jr."/>
            <person name="Morgan M.S."/>
            <person name="Arlian L.G."/>
        </authorList>
    </citation>
    <scope>NUCLEOTIDE SEQUENCE [LARGE SCALE GENOMIC DNA]</scope>
    <source>
        <strain evidence="2">Arlian Lab</strain>
    </source>
</reference>
<evidence type="ECO:0000313" key="3">
    <source>
        <dbReference type="Proteomes" id="UP000616769"/>
    </source>
</evidence>
<name>A0A132AJ13_SARSC</name>
<dbReference type="AlphaFoldDB" id="A0A132AJ13"/>
<accession>A0A132AJ13</accession>
<dbReference type="Proteomes" id="UP000616769">
    <property type="component" value="Unassembled WGS sequence"/>
</dbReference>
<feature type="compositionally biased region" description="Low complexity" evidence="1">
    <location>
        <begin position="143"/>
        <end position="155"/>
    </location>
</feature>
<evidence type="ECO:0000256" key="1">
    <source>
        <dbReference type="SAM" id="MobiDB-lite"/>
    </source>
</evidence>
<organism evidence="2 3">
    <name type="scientific">Sarcoptes scabiei</name>
    <name type="common">Itch mite</name>
    <name type="synonym">Acarus scabiei</name>
    <dbReference type="NCBI Taxonomy" id="52283"/>
    <lineage>
        <taxon>Eukaryota</taxon>
        <taxon>Metazoa</taxon>
        <taxon>Ecdysozoa</taxon>
        <taxon>Arthropoda</taxon>
        <taxon>Chelicerata</taxon>
        <taxon>Arachnida</taxon>
        <taxon>Acari</taxon>
        <taxon>Acariformes</taxon>
        <taxon>Sarcoptiformes</taxon>
        <taxon>Astigmata</taxon>
        <taxon>Psoroptidia</taxon>
        <taxon>Sarcoptoidea</taxon>
        <taxon>Sarcoptidae</taxon>
        <taxon>Sarcoptinae</taxon>
        <taxon>Sarcoptes</taxon>
    </lineage>
</organism>
<dbReference type="EMBL" id="JXLN01016177">
    <property type="protein sequence ID" value="KPM10976.1"/>
    <property type="molecule type" value="Genomic_DNA"/>
</dbReference>
<gene>
    <name evidence="2" type="ORF">QR98_0095410</name>
</gene>
<dbReference type="VEuPathDB" id="VectorBase:SSCA008231"/>
<feature type="region of interest" description="Disordered" evidence="1">
    <location>
        <begin position="186"/>
        <end position="236"/>
    </location>
</feature>
<feature type="compositionally biased region" description="Gly residues" evidence="1">
    <location>
        <begin position="186"/>
        <end position="218"/>
    </location>
</feature>